<reference evidence="2" key="2">
    <citation type="submission" date="2019-02" db="EMBL/GenBank/DDBJ databases">
        <title>Opniocepnalus argus Var Kimnra genome.</title>
        <authorList>
            <person name="Zhou C."/>
            <person name="Xiao S."/>
        </authorList>
    </citation>
    <scope>NUCLEOTIDE SEQUENCE [LARGE SCALE GENOMIC DNA]</scope>
</reference>
<dbReference type="Proteomes" id="UP000503349">
    <property type="component" value="Chromosome 17"/>
</dbReference>
<organism evidence="1 2">
    <name type="scientific">Channa argus</name>
    <name type="common">Northern snakehead</name>
    <name type="synonym">Ophicephalus argus</name>
    <dbReference type="NCBI Taxonomy" id="215402"/>
    <lineage>
        <taxon>Eukaryota</taxon>
        <taxon>Metazoa</taxon>
        <taxon>Chordata</taxon>
        <taxon>Craniata</taxon>
        <taxon>Vertebrata</taxon>
        <taxon>Euteleostomi</taxon>
        <taxon>Actinopterygii</taxon>
        <taxon>Neopterygii</taxon>
        <taxon>Teleostei</taxon>
        <taxon>Neoteleostei</taxon>
        <taxon>Acanthomorphata</taxon>
        <taxon>Anabantaria</taxon>
        <taxon>Anabantiformes</taxon>
        <taxon>Channoidei</taxon>
        <taxon>Channidae</taxon>
        <taxon>Channa</taxon>
    </lineage>
</organism>
<sequence length="77" mass="8468">MSMFAGQDPDQHDCTTLRLAPPGSGLWGRVQPALPELLAAQLALRHSCTHTIVWLSLYPPNESCKARKSVRHTKDCG</sequence>
<dbReference type="EMBL" id="CM015728">
    <property type="protein sequence ID" value="KAF3702255.1"/>
    <property type="molecule type" value="Genomic_DNA"/>
</dbReference>
<gene>
    <name evidence="1" type="ORF">EXN66_Car017943</name>
</gene>
<proteinExistence type="predicted"/>
<evidence type="ECO:0000313" key="1">
    <source>
        <dbReference type="EMBL" id="KAF3702255.1"/>
    </source>
</evidence>
<reference evidence="1 2" key="1">
    <citation type="submission" date="2019-02" db="EMBL/GenBank/DDBJ databases">
        <title>Opniocepnalus argus genome.</title>
        <authorList>
            <person name="Zhou C."/>
            <person name="Xiao S."/>
        </authorList>
    </citation>
    <scope>NUCLEOTIDE SEQUENCE [LARGE SCALE GENOMIC DNA]</scope>
    <source>
        <strain evidence="1">OARG1902GOOAL</strain>
        <tissue evidence="1">Muscle</tissue>
    </source>
</reference>
<name>A0A6G1QI77_CHAAH</name>
<accession>A0A6G1QI77</accession>
<protein>
    <submittedName>
        <fullName evidence="1">Uncharacterized protein</fullName>
    </submittedName>
</protein>
<keyword evidence="2" id="KW-1185">Reference proteome</keyword>
<dbReference type="AlphaFoldDB" id="A0A6G1QI77"/>
<evidence type="ECO:0000313" key="2">
    <source>
        <dbReference type="Proteomes" id="UP000503349"/>
    </source>
</evidence>